<feature type="transmembrane region" description="Helical" evidence="1">
    <location>
        <begin position="60"/>
        <end position="79"/>
    </location>
</feature>
<keyword evidence="3" id="KW-1185">Reference proteome</keyword>
<comment type="caution">
    <text evidence="2">The sequence shown here is derived from an EMBL/GenBank/DDBJ whole genome shotgun (WGS) entry which is preliminary data.</text>
</comment>
<sequence>MAYYTKLKRLWYELDDYSEAMDCTCDAAGQQAKEEEEVEKLLSVSNGLASMRFTVRFSGFRISGLGLVGFGLLTSWVVLLTPLPAAMAGTARENFRRQSSGQDYSAVPRSTSAKYRQLLTLFNNKNESTKRLSGGYYDLGVPKTRGGMSGLWRDEMGRIIEVFLILHNPVWINFIKGWDGMGRKIPSITADCIGRSMIWTVHLLDEEEIERRGDGGFRLSARGVEVVPGDRSRGKILICPVRART</sequence>
<dbReference type="AlphaFoldDB" id="A0A2I0JUZ6"/>
<evidence type="ECO:0000313" key="2">
    <source>
        <dbReference type="EMBL" id="PKI60149.1"/>
    </source>
</evidence>
<proteinExistence type="predicted"/>
<accession>A0A2I0JUZ6</accession>
<evidence type="ECO:0000313" key="3">
    <source>
        <dbReference type="Proteomes" id="UP000233551"/>
    </source>
</evidence>
<name>A0A2I0JUZ6_PUNGR</name>
<dbReference type="Proteomes" id="UP000233551">
    <property type="component" value="Unassembled WGS sequence"/>
</dbReference>
<keyword evidence="1" id="KW-1133">Transmembrane helix</keyword>
<protein>
    <submittedName>
        <fullName evidence="2">Uncharacterized protein</fullName>
    </submittedName>
</protein>
<keyword evidence="1" id="KW-0812">Transmembrane</keyword>
<evidence type="ECO:0000256" key="1">
    <source>
        <dbReference type="SAM" id="Phobius"/>
    </source>
</evidence>
<organism evidence="2 3">
    <name type="scientific">Punica granatum</name>
    <name type="common">Pomegranate</name>
    <dbReference type="NCBI Taxonomy" id="22663"/>
    <lineage>
        <taxon>Eukaryota</taxon>
        <taxon>Viridiplantae</taxon>
        <taxon>Streptophyta</taxon>
        <taxon>Embryophyta</taxon>
        <taxon>Tracheophyta</taxon>
        <taxon>Spermatophyta</taxon>
        <taxon>Magnoliopsida</taxon>
        <taxon>eudicotyledons</taxon>
        <taxon>Gunneridae</taxon>
        <taxon>Pentapetalae</taxon>
        <taxon>rosids</taxon>
        <taxon>malvids</taxon>
        <taxon>Myrtales</taxon>
        <taxon>Lythraceae</taxon>
        <taxon>Punica</taxon>
    </lineage>
</organism>
<reference evidence="2 3" key="1">
    <citation type="submission" date="2017-11" db="EMBL/GenBank/DDBJ databases">
        <title>De-novo sequencing of pomegranate (Punica granatum L.) genome.</title>
        <authorList>
            <person name="Akparov Z."/>
            <person name="Amiraslanov A."/>
            <person name="Hajiyeva S."/>
            <person name="Abbasov M."/>
            <person name="Kaur K."/>
            <person name="Hamwieh A."/>
            <person name="Solovyev V."/>
            <person name="Salamov A."/>
            <person name="Braich B."/>
            <person name="Kosarev P."/>
            <person name="Mahmoud A."/>
            <person name="Hajiyev E."/>
            <person name="Babayeva S."/>
            <person name="Izzatullayeva V."/>
            <person name="Mammadov A."/>
            <person name="Mammadov A."/>
            <person name="Sharifova S."/>
            <person name="Ojaghi J."/>
            <person name="Eynullazada K."/>
            <person name="Bayramov B."/>
            <person name="Abdulazimova A."/>
            <person name="Shahmuradov I."/>
        </authorList>
    </citation>
    <scope>NUCLEOTIDE SEQUENCE [LARGE SCALE GENOMIC DNA]</scope>
    <source>
        <strain evidence="3">cv. AG2017</strain>
        <tissue evidence="2">Leaf</tissue>
    </source>
</reference>
<gene>
    <name evidence="2" type="ORF">CRG98_019493</name>
</gene>
<dbReference type="EMBL" id="PGOL01001187">
    <property type="protein sequence ID" value="PKI60149.1"/>
    <property type="molecule type" value="Genomic_DNA"/>
</dbReference>
<keyword evidence="1" id="KW-0472">Membrane</keyword>